<protein>
    <submittedName>
        <fullName evidence="4">Transcriptional regulator TetR family</fullName>
    </submittedName>
</protein>
<dbReference type="Proteomes" id="UP000005143">
    <property type="component" value="Unassembled WGS sequence"/>
</dbReference>
<name>H0E2I7_9ACTN</name>
<dbReference type="OrthoDB" id="3783612at2"/>
<feature type="DNA-binding region" description="H-T-H motif" evidence="2">
    <location>
        <begin position="40"/>
        <end position="59"/>
    </location>
</feature>
<sequence length="216" mass="22912">MAGTRSYAGRSAEERRATRRRQLLDAGLELLGEHGWAQTTVRGVCQRAGLTPRFFYESFPSLDDLAVAIYDEIVEDATAALATAVAGAGDDRRARATAAIEAMLDALTEDPRRARVVFVEAMGSEALTRRRMATMGELAEIIAGYGRAEYGATPESESLVRITAALLAGGIAELLLAWLDGSLGVTREQLATDCAELAVGIGDAAQRIAVARRAAG</sequence>
<evidence type="ECO:0000313" key="4">
    <source>
        <dbReference type="EMBL" id="EHN12097.1"/>
    </source>
</evidence>
<dbReference type="GO" id="GO:0003700">
    <property type="term" value="F:DNA-binding transcription factor activity"/>
    <property type="evidence" value="ECO:0007669"/>
    <property type="project" value="TreeGrafter"/>
</dbReference>
<dbReference type="Pfam" id="PF00440">
    <property type="entry name" value="TetR_N"/>
    <property type="match status" value="1"/>
</dbReference>
<dbReference type="InterPro" id="IPR001647">
    <property type="entry name" value="HTH_TetR"/>
</dbReference>
<reference evidence="4 5" key="1">
    <citation type="journal article" date="2013" name="Biodegradation">
        <title>Quantitative proteomic analysis of ibuprofen-degrading Patulibacter sp. strain I11.</title>
        <authorList>
            <person name="Almeida B."/>
            <person name="Kjeldal H."/>
            <person name="Lolas I."/>
            <person name="Knudsen A.D."/>
            <person name="Carvalho G."/>
            <person name="Nielsen K.L."/>
            <person name="Barreto Crespo M.T."/>
            <person name="Stensballe A."/>
            <person name="Nielsen J.L."/>
        </authorList>
    </citation>
    <scope>NUCLEOTIDE SEQUENCE [LARGE SCALE GENOMIC DNA]</scope>
    <source>
        <strain evidence="4 5">I11</strain>
    </source>
</reference>
<gene>
    <name evidence="4" type="ORF">PAI11_10000</name>
</gene>
<dbReference type="PROSITE" id="PS50977">
    <property type="entry name" value="HTH_TETR_2"/>
    <property type="match status" value="1"/>
</dbReference>
<proteinExistence type="predicted"/>
<keyword evidence="5" id="KW-1185">Reference proteome</keyword>
<dbReference type="InterPro" id="IPR009057">
    <property type="entry name" value="Homeodomain-like_sf"/>
</dbReference>
<dbReference type="EMBL" id="AGUD01000046">
    <property type="protein sequence ID" value="EHN12097.1"/>
    <property type="molecule type" value="Genomic_DNA"/>
</dbReference>
<feature type="domain" description="HTH tetR-type" evidence="3">
    <location>
        <begin position="17"/>
        <end position="77"/>
    </location>
</feature>
<accession>H0E2I7</accession>
<evidence type="ECO:0000259" key="3">
    <source>
        <dbReference type="PROSITE" id="PS50977"/>
    </source>
</evidence>
<evidence type="ECO:0000313" key="5">
    <source>
        <dbReference type="Proteomes" id="UP000005143"/>
    </source>
</evidence>
<keyword evidence="1 2" id="KW-0238">DNA-binding</keyword>
<evidence type="ECO:0000256" key="2">
    <source>
        <dbReference type="PROSITE-ProRule" id="PRU00335"/>
    </source>
</evidence>
<dbReference type="Gene3D" id="1.10.357.10">
    <property type="entry name" value="Tetracycline Repressor, domain 2"/>
    <property type="match status" value="1"/>
</dbReference>
<dbReference type="SUPFAM" id="SSF46689">
    <property type="entry name" value="Homeodomain-like"/>
    <property type="match status" value="1"/>
</dbReference>
<organism evidence="4 5">
    <name type="scientific">Patulibacter medicamentivorans</name>
    <dbReference type="NCBI Taxonomy" id="1097667"/>
    <lineage>
        <taxon>Bacteria</taxon>
        <taxon>Bacillati</taxon>
        <taxon>Actinomycetota</taxon>
        <taxon>Thermoleophilia</taxon>
        <taxon>Solirubrobacterales</taxon>
        <taxon>Patulibacteraceae</taxon>
        <taxon>Patulibacter</taxon>
    </lineage>
</organism>
<dbReference type="PANTHER" id="PTHR30055:SF226">
    <property type="entry name" value="HTH-TYPE TRANSCRIPTIONAL REGULATOR PKSA"/>
    <property type="match status" value="1"/>
</dbReference>
<dbReference type="RefSeq" id="WP_007571593.1">
    <property type="nucleotide sequence ID" value="NZ_AGUD01000046.1"/>
</dbReference>
<dbReference type="InterPro" id="IPR050109">
    <property type="entry name" value="HTH-type_TetR-like_transc_reg"/>
</dbReference>
<dbReference type="PANTHER" id="PTHR30055">
    <property type="entry name" value="HTH-TYPE TRANSCRIPTIONAL REGULATOR RUTR"/>
    <property type="match status" value="1"/>
</dbReference>
<comment type="caution">
    <text evidence="4">The sequence shown here is derived from an EMBL/GenBank/DDBJ whole genome shotgun (WGS) entry which is preliminary data.</text>
</comment>
<evidence type="ECO:0000256" key="1">
    <source>
        <dbReference type="ARBA" id="ARBA00023125"/>
    </source>
</evidence>
<dbReference type="GO" id="GO:0000976">
    <property type="term" value="F:transcription cis-regulatory region binding"/>
    <property type="evidence" value="ECO:0007669"/>
    <property type="project" value="TreeGrafter"/>
</dbReference>
<dbReference type="AlphaFoldDB" id="H0E2I7"/>